<evidence type="ECO:0000313" key="12">
    <source>
        <dbReference type="Proteomes" id="UP000580250"/>
    </source>
</evidence>
<dbReference type="InterPro" id="IPR017452">
    <property type="entry name" value="GPCR_Rhodpsn_7TM"/>
</dbReference>
<keyword evidence="6" id="KW-0675">Receptor</keyword>
<keyword evidence="2 9" id="KW-0812">Transmembrane</keyword>
<dbReference type="OrthoDB" id="10037617at2759"/>
<dbReference type="PANTHER" id="PTHR24238">
    <property type="entry name" value="G-PROTEIN COUPLED RECEPTOR"/>
    <property type="match status" value="1"/>
</dbReference>
<dbReference type="Proteomes" id="UP000580250">
    <property type="component" value="Unassembled WGS sequence"/>
</dbReference>
<evidence type="ECO:0000256" key="1">
    <source>
        <dbReference type="ARBA" id="ARBA00004141"/>
    </source>
</evidence>
<dbReference type="GO" id="GO:0005886">
    <property type="term" value="C:plasma membrane"/>
    <property type="evidence" value="ECO:0007669"/>
    <property type="project" value="TreeGrafter"/>
</dbReference>
<accession>A0A6V7W7Q4</accession>
<feature type="compositionally biased region" description="Basic and acidic residues" evidence="8">
    <location>
        <begin position="180"/>
        <end position="189"/>
    </location>
</feature>
<comment type="caution">
    <text evidence="11">The sequence shown here is derived from an EMBL/GenBank/DDBJ whole genome shotgun (WGS) entry which is preliminary data.</text>
</comment>
<dbReference type="Pfam" id="PF00001">
    <property type="entry name" value="7tm_1"/>
    <property type="match status" value="1"/>
</dbReference>
<dbReference type="PROSITE" id="PS50262">
    <property type="entry name" value="G_PROTEIN_RECEP_F1_2"/>
    <property type="match status" value="1"/>
</dbReference>
<feature type="region of interest" description="Disordered" evidence="8">
    <location>
        <begin position="167"/>
        <end position="190"/>
    </location>
</feature>
<evidence type="ECO:0000256" key="2">
    <source>
        <dbReference type="ARBA" id="ARBA00022692"/>
    </source>
</evidence>
<proteinExistence type="predicted"/>
<reference evidence="11 12" key="1">
    <citation type="submission" date="2020-08" db="EMBL/GenBank/DDBJ databases">
        <authorList>
            <person name="Koutsovoulos G."/>
            <person name="Danchin GJ E."/>
        </authorList>
    </citation>
    <scope>NUCLEOTIDE SEQUENCE [LARGE SCALE GENOMIC DNA]</scope>
</reference>
<dbReference type="AlphaFoldDB" id="A0A6V7W7Q4"/>
<evidence type="ECO:0000256" key="6">
    <source>
        <dbReference type="ARBA" id="ARBA00023170"/>
    </source>
</evidence>
<evidence type="ECO:0000256" key="5">
    <source>
        <dbReference type="ARBA" id="ARBA00023136"/>
    </source>
</evidence>
<gene>
    <name evidence="11" type="ORF">MENT_LOCUS35493</name>
</gene>
<organism evidence="11 12">
    <name type="scientific">Meloidogyne enterolobii</name>
    <name type="common">Root-knot nematode worm</name>
    <name type="synonym">Meloidogyne mayaguensis</name>
    <dbReference type="NCBI Taxonomy" id="390850"/>
    <lineage>
        <taxon>Eukaryota</taxon>
        <taxon>Metazoa</taxon>
        <taxon>Ecdysozoa</taxon>
        <taxon>Nematoda</taxon>
        <taxon>Chromadorea</taxon>
        <taxon>Rhabditida</taxon>
        <taxon>Tylenchina</taxon>
        <taxon>Tylenchomorpha</taxon>
        <taxon>Tylenchoidea</taxon>
        <taxon>Meloidogynidae</taxon>
        <taxon>Meloidogyninae</taxon>
        <taxon>Meloidogyne</taxon>
    </lineage>
</organism>
<dbReference type="Gene3D" id="1.20.1070.10">
    <property type="entry name" value="Rhodopsin 7-helix transmembrane proteins"/>
    <property type="match status" value="1"/>
</dbReference>
<dbReference type="InterPro" id="IPR000276">
    <property type="entry name" value="GPCR_Rhodpsn"/>
</dbReference>
<dbReference type="EMBL" id="CAJEWN010000460">
    <property type="protein sequence ID" value="CAD2183216.1"/>
    <property type="molecule type" value="Genomic_DNA"/>
</dbReference>
<keyword evidence="5 9" id="KW-0472">Membrane</keyword>
<keyword evidence="7" id="KW-0807">Transducer</keyword>
<evidence type="ECO:0000256" key="3">
    <source>
        <dbReference type="ARBA" id="ARBA00022989"/>
    </source>
</evidence>
<comment type="subcellular location">
    <subcellularLocation>
        <location evidence="1">Membrane</location>
        <topology evidence="1">Multi-pass membrane protein</topology>
    </subcellularLocation>
</comment>
<keyword evidence="3 9" id="KW-1133">Transmembrane helix</keyword>
<evidence type="ECO:0000256" key="4">
    <source>
        <dbReference type="ARBA" id="ARBA00023040"/>
    </source>
</evidence>
<keyword evidence="4" id="KW-0297">G-protein coupled receptor</keyword>
<feature type="transmembrane region" description="Helical" evidence="9">
    <location>
        <begin position="56"/>
        <end position="80"/>
    </location>
</feature>
<protein>
    <recommendedName>
        <fullName evidence="10">G-protein coupled receptors family 1 profile domain-containing protein</fullName>
    </recommendedName>
</protein>
<name>A0A6V7W7Q4_MELEN</name>
<dbReference type="PRINTS" id="PR00237">
    <property type="entry name" value="GPCRRHODOPSN"/>
</dbReference>
<evidence type="ECO:0000256" key="7">
    <source>
        <dbReference type="ARBA" id="ARBA00023224"/>
    </source>
</evidence>
<dbReference type="GO" id="GO:0008188">
    <property type="term" value="F:neuropeptide receptor activity"/>
    <property type="evidence" value="ECO:0007669"/>
    <property type="project" value="TreeGrafter"/>
</dbReference>
<feature type="transmembrane region" description="Helical" evidence="9">
    <location>
        <begin position="100"/>
        <end position="119"/>
    </location>
</feature>
<feature type="domain" description="G-protein coupled receptors family 1 profile" evidence="10">
    <location>
        <begin position="1"/>
        <end position="116"/>
    </location>
</feature>
<dbReference type="SUPFAM" id="SSF81321">
    <property type="entry name" value="Family A G protein-coupled receptor-like"/>
    <property type="match status" value="1"/>
</dbReference>
<evidence type="ECO:0000256" key="8">
    <source>
        <dbReference type="SAM" id="MobiDB-lite"/>
    </source>
</evidence>
<sequence length="258" mass="29521">MVKKKDLNQKKIMRPQKSCNSSVGRNWNECSTKRINPTTELKSTHSGRTALAKQRLIRMLIVIVVIFFCCWTPSYIWWLLLNAQDTFQTFNIWNSEVNTFITVLTYLSSCTNPITYCFLNNKFRNALCLTFGFRTEISRDRASRVQRTQTSAAGTPRDEFHSCLSDTNNHSNASGIHSDGPGKMEEGLRESPSNQFLQLLRRTNFSIFGRVGITSEVNLLKTEQLNGNQNCAIIKPKNQFEIEMKMRTTQNGGNFVLN</sequence>
<evidence type="ECO:0000256" key="9">
    <source>
        <dbReference type="SAM" id="Phobius"/>
    </source>
</evidence>
<evidence type="ECO:0000259" key="10">
    <source>
        <dbReference type="PROSITE" id="PS50262"/>
    </source>
</evidence>
<dbReference type="PANTHER" id="PTHR24238:SF75">
    <property type="entry name" value="CHOLECYSTOKININ-LIKE RECEPTOR AT 17D1-RELATED"/>
    <property type="match status" value="1"/>
</dbReference>
<evidence type="ECO:0000313" key="11">
    <source>
        <dbReference type="EMBL" id="CAD2183216.1"/>
    </source>
</evidence>